<reference evidence="6 7" key="1">
    <citation type="submission" date="2021-03" db="EMBL/GenBank/DDBJ databases">
        <title>Genomic Encyclopedia of Type Strains, Phase IV (KMG-IV): sequencing the most valuable type-strain genomes for metagenomic binning, comparative biology and taxonomic classification.</title>
        <authorList>
            <person name="Goeker M."/>
        </authorList>
    </citation>
    <scope>NUCLEOTIDE SEQUENCE [LARGE SCALE GENOMIC DNA]</scope>
    <source>
        <strain evidence="6 7">DSM 1289</strain>
    </source>
</reference>
<evidence type="ECO:0000313" key="7">
    <source>
        <dbReference type="Proteomes" id="UP000767291"/>
    </source>
</evidence>
<dbReference type="SUPFAM" id="SSF53850">
    <property type="entry name" value="Periplasmic binding protein-like II"/>
    <property type="match status" value="1"/>
</dbReference>
<dbReference type="Gene3D" id="1.10.10.10">
    <property type="entry name" value="Winged helix-like DNA-binding domain superfamily/Winged helix DNA-binding domain"/>
    <property type="match status" value="1"/>
</dbReference>
<dbReference type="Gene3D" id="3.40.190.10">
    <property type="entry name" value="Periplasmic binding protein-like II"/>
    <property type="match status" value="2"/>
</dbReference>
<evidence type="ECO:0000256" key="2">
    <source>
        <dbReference type="ARBA" id="ARBA00023015"/>
    </source>
</evidence>
<dbReference type="PROSITE" id="PS50931">
    <property type="entry name" value="HTH_LYSR"/>
    <property type="match status" value="1"/>
</dbReference>
<dbReference type="InterPro" id="IPR036388">
    <property type="entry name" value="WH-like_DNA-bd_sf"/>
</dbReference>
<keyword evidence="3 6" id="KW-0238">DNA-binding</keyword>
<keyword evidence="7" id="KW-1185">Reference proteome</keyword>
<gene>
    <name evidence="6" type="ORF">J2Z43_002337</name>
</gene>
<feature type="domain" description="HTH lysR-type" evidence="5">
    <location>
        <begin position="1"/>
        <end position="58"/>
    </location>
</feature>
<keyword evidence="2" id="KW-0805">Transcription regulation</keyword>
<dbReference type="InterPro" id="IPR000847">
    <property type="entry name" value="LysR_HTH_N"/>
</dbReference>
<dbReference type="Pfam" id="PF03466">
    <property type="entry name" value="LysR_substrate"/>
    <property type="match status" value="1"/>
</dbReference>
<evidence type="ECO:0000256" key="3">
    <source>
        <dbReference type="ARBA" id="ARBA00023125"/>
    </source>
</evidence>
<keyword evidence="4" id="KW-0804">Transcription</keyword>
<evidence type="ECO:0000259" key="5">
    <source>
        <dbReference type="PROSITE" id="PS50931"/>
    </source>
</evidence>
<dbReference type="GO" id="GO:0003677">
    <property type="term" value="F:DNA binding"/>
    <property type="evidence" value="ECO:0007669"/>
    <property type="project" value="UniProtKB-KW"/>
</dbReference>
<dbReference type="InterPro" id="IPR005119">
    <property type="entry name" value="LysR_subst-bd"/>
</dbReference>
<dbReference type="PRINTS" id="PR00039">
    <property type="entry name" value="HTHLYSR"/>
</dbReference>
<sequence>MRISTLRYFYEVAQIKSISKVAAIFHISQPALSNQLFKLESEFGEKLFERSNRGVELTEKGEILYEYAKEIIMQYDNLLQDMKSESPDQRKIKISISNIYANYVVNKVSNSIIKIFSETDVYINNDYIANENAMLLNNRAELAVGCSCICDPDLISDYVGTDRMILVSRKNIDKTKIENMPIALLNDRVETAGKVNAKVKYENIVLRTDSLEILKGYIYSNECIGILPRMAISDDLESKSLVNLDASEYEWDYNLYVTYRKDMDSKMKNSISQFRDSLEEALNESSIKSIV</sequence>
<dbReference type="EMBL" id="JAGGJX010000005">
    <property type="protein sequence ID" value="MBP1855936.1"/>
    <property type="molecule type" value="Genomic_DNA"/>
</dbReference>
<proteinExistence type="inferred from homology"/>
<organism evidence="6 7">
    <name type="scientific">Metaclostridioides mangenotii</name>
    <dbReference type="NCBI Taxonomy" id="1540"/>
    <lineage>
        <taxon>Bacteria</taxon>
        <taxon>Bacillati</taxon>
        <taxon>Bacillota</taxon>
        <taxon>Clostridia</taxon>
        <taxon>Peptostreptococcales</taxon>
        <taxon>Peptostreptococcaceae</taxon>
        <taxon>Metaclostridioides</taxon>
    </lineage>
</organism>
<comment type="caution">
    <text evidence="6">The sequence shown here is derived from an EMBL/GenBank/DDBJ whole genome shotgun (WGS) entry which is preliminary data.</text>
</comment>
<evidence type="ECO:0000256" key="4">
    <source>
        <dbReference type="ARBA" id="ARBA00023163"/>
    </source>
</evidence>
<dbReference type="PANTHER" id="PTHR30126">
    <property type="entry name" value="HTH-TYPE TRANSCRIPTIONAL REGULATOR"/>
    <property type="match status" value="1"/>
</dbReference>
<comment type="similarity">
    <text evidence="1">Belongs to the LysR transcriptional regulatory family.</text>
</comment>
<dbReference type="Proteomes" id="UP000767291">
    <property type="component" value="Unassembled WGS sequence"/>
</dbReference>
<evidence type="ECO:0000313" key="6">
    <source>
        <dbReference type="EMBL" id="MBP1855936.1"/>
    </source>
</evidence>
<dbReference type="InterPro" id="IPR036390">
    <property type="entry name" value="WH_DNA-bd_sf"/>
</dbReference>
<name>A0ABS4EDH8_9FIRM</name>
<accession>A0ABS4EDH8</accession>
<evidence type="ECO:0000256" key="1">
    <source>
        <dbReference type="ARBA" id="ARBA00009437"/>
    </source>
</evidence>
<dbReference type="RefSeq" id="WP_209457320.1">
    <property type="nucleotide sequence ID" value="NZ_BAAACS010000019.1"/>
</dbReference>
<dbReference type="Pfam" id="PF00126">
    <property type="entry name" value="HTH_1"/>
    <property type="match status" value="1"/>
</dbReference>
<protein>
    <submittedName>
        <fullName evidence="6">DNA-binding transcriptional LysR family regulator</fullName>
    </submittedName>
</protein>
<dbReference type="SUPFAM" id="SSF46785">
    <property type="entry name" value="Winged helix' DNA-binding domain"/>
    <property type="match status" value="1"/>
</dbReference>